<sequence>MSVSSRPGFHLNEFDRAVVGGMYANVGASLVGVGVQLFMVGSCISTFLQSSTAARKGRVQYILTSGVIWILYSLSTGLNLYSAYWLLFGESSFVAVGLEDISDAMGEDYTRQWFRVASVACLVIVLIIADGLLLYRCYILWKDMWYVVIIPCLCYLATIGLAIRVAILDGAFQRQAVSAGIFLSILVNVMIPALICFRILQARRTIVRLLPSKYLTVYTRVVAVLVEAAVPIAVFGLGYAIALVVSQENKSMTSGSVRKEIVNQFFATGYFMFVALSPQMIVYRVITGRSWVGATDVCSEVCLGEDIGMGMVFASSHDRSSHCGSDVGEEGGSGRS</sequence>
<accession>A0A5C3KDA5</accession>
<gene>
    <name evidence="3" type="ORF">FA15DRAFT_710627</name>
</gene>
<dbReference type="EMBL" id="ML210484">
    <property type="protein sequence ID" value="TFK17623.1"/>
    <property type="molecule type" value="Genomic_DNA"/>
</dbReference>
<evidence type="ECO:0008006" key="5">
    <source>
        <dbReference type="Google" id="ProtNLM"/>
    </source>
</evidence>
<evidence type="ECO:0000256" key="2">
    <source>
        <dbReference type="SAM" id="Phobius"/>
    </source>
</evidence>
<feature type="transmembrane region" description="Helical" evidence="2">
    <location>
        <begin position="265"/>
        <end position="286"/>
    </location>
</feature>
<feature type="transmembrane region" description="Helical" evidence="2">
    <location>
        <begin position="179"/>
        <end position="200"/>
    </location>
</feature>
<feature type="transmembrane region" description="Helical" evidence="2">
    <location>
        <begin position="20"/>
        <end position="40"/>
    </location>
</feature>
<organism evidence="3 4">
    <name type="scientific">Coprinopsis marcescibilis</name>
    <name type="common">Agaric fungus</name>
    <name type="synonym">Psathyrella marcescibilis</name>
    <dbReference type="NCBI Taxonomy" id="230819"/>
    <lineage>
        <taxon>Eukaryota</taxon>
        <taxon>Fungi</taxon>
        <taxon>Dikarya</taxon>
        <taxon>Basidiomycota</taxon>
        <taxon>Agaricomycotina</taxon>
        <taxon>Agaricomycetes</taxon>
        <taxon>Agaricomycetidae</taxon>
        <taxon>Agaricales</taxon>
        <taxon>Agaricineae</taxon>
        <taxon>Psathyrellaceae</taxon>
        <taxon>Coprinopsis</taxon>
    </lineage>
</organism>
<keyword evidence="2" id="KW-0812">Transmembrane</keyword>
<keyword evidence="2" id="KW-1133">Transmembrane helix</keyword>
<feature type="transmembrane region" description="Helical" evidence="2">
    <location>
        <begin position="113"/>
        <end position="133"/>
    </location>
</feature>
<feature type="transmembrane region" description="Helical" evidence="2">
    <location>
        <begin position="145"/>
        <end position="167"/>
    </location>
</feature>
<keyword evidence="4" id="KW-1185">Reference proteome</keyword>
<name>A0A5C3KDA5_COPMA</name>
<reference evidence="3 4" key="1">
    <citation type="journal article" date="2019" name="Nat. Ecol. Evol.">
        <title>Megaphylogeny resolves global patterns of mushroom evolution.</title>
        <authorList>
            <person name="Varga T."/>
            <person name="Krizsan K."/>
            <person name="Foldi C."/>
            <person name="Dima B."/>
            <person name="Sanchez-Garcia M."/>
            <person name="Sanchez-Ramirez S."/>
            <person name="Szollosi G.J."/>
            <person name="Szarkandi J.G."/>
            <person name="Papp V."/>
            <person name="Albert L."/>
            <person name="Andreopoulos W."/>
            <person name="Angelini C."/>
            <person name="Antonin V."/>
            <person name="Barry K.W."/>
            <person name="Bougher N.L."/>
            <person name="Buchanan P."/>
            <person name="Buyck B."/>
            <person name="Bense V."/>
            <person name="Catcheside P."/>
            <person name="Chovatia M."/>
            <person name="Cooper J."/>
            <person name="Damon W."/>
            <person name="Desjardin D."/>
            <person name="Finy P."/>
            <person name="Geml J."/>
            <person name="Haridas S."/>
            <person name="Hughes K."/>
            <person name="Justo A."/>
            <person name="Karasinski D."/>
            <person name="Kautmanova I."/>
            <person name="Kiss B."/>
            <person name="Kocsube S."/>
            <person name="Kotiranta H."/>
            <person name="LaButti K.M."/>
            <person name="Lechner B.E."/>
            <person name="Liimatainen K."/>
            <person name="Lipzen A."/>
            <person name="Lukacs Z."/>
            <person name="Mihaltcheva S."/>
            <person name="Morgado L.N."/>
            <person name="Niskanen T."/>
            <person name="Noordeloos M.E."/>
            <person name="Ohm R.A."/>
            <person name="Ortiz-Santana B."/>
            <person name="Ovrebo C."/>
            <person name="Racz N."/>
            <person name="Riley R."/>
            <person name="Savchenko A."/>
            <person name="Shiryaev A."/>
            <person name="Soop K."/>
            <person name="Spirin V."/>
            <person name="Szebenyi C."/>
            <person name="Tomsovsky M."/>
            <person name="Tulloss R.E."/>
            <person name="Uehling J."/>
            <person name="Grigoriev I.V."/>
            <person name="Vagvolgyi C."/>
            <person name="Papp T."/>
            <person name="Martin F.M."/>
            <person name="Miettinen O."/>
            <person name="Hibbett D.S."/>
            <person name="Nagy L.G."/>
        </authorList>
    </citation>
    <scope>NUCLEOTIDE SEQUENCE [LARGE SCALE GENOMIC DNA]</scope>
    <source>
        <strain evidence="3 4">CBS 121175</strain>
    </source>
</reference>
<dbReference type="AlphaFoldDB" id="A0A5C3KDA5"/>
<proteinExistence type="predicted"/>
<protein>
    <recommendedName>
        <fullName evidence="5">Fungal pheromone STE3G-protein-coupled receptor</fullName>
    </recommendedName>
</protein>
<evidence type="ECO:0000256" key="1">
    <source>
        <dbReference type="SAM" id="MobiDB-lite"/>
    </source>
</evidence>
<dbReference type="Proteomes" id="UP000307440">
    <property type="component" value="Unassembled WGS sequence"/>
</dbReference>
<feature type="transmembrane region" description="Helical" evidence="2">
    <location>
        <begin position="221"/>
        <end position="245"/>
    </location>
</feature>
<evidence type="ECO:0000313" key="3">
    <source>
        <dbReference type="EMBL" id="TFK17623.1"/>
    </source>
</evidence>
<evidence type="ECO:0000313" key="4">
    <source>
        <dbReference type="Proteomes" id="UP000307440"/>
    </source>
</evidence>
<feature type="region of interest" description="Disordered" evidence="1">
    <location>
        <begin position="316"/>
        <end position="336"/>
    </location>
</feature>
<feature type="transmembrane region" description="Helical" evidence="2">
    <location>
        <begin position="61"/>
        <end position="87"/>
    </location>
</feature>
<keyword evidence="2" id="KW-0472">Membrane</keyword>
<dbReference type="OrthoDB" id="3267806at2759"/>